<proteinExistence type="predicted"/>
<dbReference type="AlphaFoldDB" id="A0A917MCC9"/>
<feature type="transmembrane region" description="Helical" evidence="6">
    <location>
        <begin position="260"/>
        <end position="284"/>
    </location>
</feature>
<protein>
    <submittedName>
        <fullName evidence="7">Amino acid permease</fullName>
    </submittedName>
</protein>
<dbReference type="GO" id="GO:0022857">
    <property type="term" value="F:transmembrane transporter activity"/>
    <property type="evidence" value="ECO:0007669"/>
    <property type="project" value="InterPro"/>
</dbReference>
<comment type="subcellular location">
    <subcellularLocation>
        <location evidence="1">Membrane</location>
        <topology evidence="1">Multi-pass membrane protein</topology>
    </subcellularLocation>
</comment>
<dbReference type="EMBL" id="BMHY01000019">
    <property type="protein sequence ID" value="GGG88363.1"/>
    <property type="molecule type" value="Genomic_DNA"/>
</dbReference>
<evidence type="ECO:0000256" key="5">
    <source>
        <dbReference type="ARBA" id="ARBA00023136"/>
    </source>
</evidence>
<evidence type="ECO:0000256" key="2">
    <source>
        <dbReference type="ARBA" id="ARBA00022448"/>
    </source>
</evidence>
<evidence type="ECO:0000313" key="7">
    <source>
        <dbReference type="EMBL" id="GGG88363.1"/>
    </source>
</evidence>
<feature type="transmembrane region" description="Helical" evidence="6">
    <location>
        <begin position="218"/>
        <end position="240"/>
    </location>
</feature>
<dbReference type="RefSeq" id="WP_188892748.1">
    <property type="nucleotide sequence ID" value="NZ_BMHY01000019.1"/>
</dbReference>
<feature type="transmembrane region" description="Helical" evidence="6">
    <location>
        <begin position="66"/>
        <end position="89"/>
    </location>
</feature>
<feature type="transmembrane region" description="Helical" evidence="6">
    <location>
        <begin position="466"/>
        <end position="483"/>
    </location>
</feature>
<keyword evidence="5 6" id="KW-0472">Membrane</keyword>
<feature type="transmembrane region" description="Helical" evidence="6">
    <location>
        <begin position="423"/>
        <end position="445"/>
    </location>
</feature>
<feature type="transmembrane region" description="Helical" evidence="6">
    <location>
        <begin position="183"/>
        <end position="206"/>
    </location>
</feature>
<evidence type="ECO:0000313" key="8">
    <source>
        <dbReference type="Proteomes" id="UP000600247"/>
    </source>
</evidence>
<keyword evidence="3 6" id="KW-0812">Transmembrane</keyword>
<feature type="transmembrane region" description="Helical" evidence="6">
    <location>
        <begin position="144"/>
        <end position="171"/>
    </location>
</feature>
<keyword evidence="8" id="KW-1185">Reference proteome</keyword>
<accession>A0A917MCC9</accession>
<name>A0A917MCC9_9BACL</name>
<dbReference type="PANTHER" id="PTHR45649">
    <property type="entry name" value="AMINO-ACID PERMEASE BAT1"/>
    <property type="match status" value="1"/>
</dbReference>
<keyword evidence="4 6" id="KW-1133">Transmembrane helix</keyword>
<organism evidence="7 8">
    <name type="scientific">Paenibacillus radicis</name>
    <name type="common">ex Gao et al. 2016</name>
    <dbReference type="NCBI Taxonomy" id="1737354"/>
    <lineage>
        <taxon>Bacteria</taxon>
        <taxon>Bacillati</taxon>
        <taxon>Bacillota</taxon>
        <taxon>Bacilli</taxon>
        <taxon>Bacillales</taxon>
        <taxon>Paenibacillaceae</taxon>
        <taxon>Paenibacillus</taxon>
    </lineage>
</organism>
<sequence length="538" mass="57956">MIFVWLGMLLFVIVCALAMAIAFKAQQSIRASHHRSMTGRAAYIQAQQDKHDLNLFGIAQQLRRRFGGLGSFGLSFNALGVIGASVLFLGPALQKGGPSVVVIGLPIAALFALAVSAALAQLASAVPTAGGVYHWASAIGKRVWGWYAGWFQLAGSLAMTALMNGACAFILDQALAVKFGYSSQWWTMGLLALAVTGTQAAANHWGVAVVAAIQQAGVWLQIGVVLTILTGLAYLFWPGVYSPALLYTFQNASLNGHVGLWPFIAGMLFLQKLFIGMDAAAYAAEETHDPRIRIPWAIFLSTVYSYIIGFVLLLFILLVFPVVLPSEEGGGGMFLNAALQAVGASPVIGYAIAAVLWCSGFGSQAASSRSIFCMARDNALPFAHIWTRLTAGQSPKDAVWLAAGLSIGLLSAAGLLRGTQYPLVLFSFALLCLHVSYAIPIALLIKLKGKHKLLHEAPWRLGDWGMIVYWSAFLWLAATAVLSITAIGYWGLCGAILLFGLTAAADRKYRQRHLAKLQSRLKRPRGEIIRIERKFHLH</sequence>
<feature type="transmembrane region" description="Helical" evidence="6">
    <location>
        <begin position="296"/>
        <end position="324"/>
    </location>
</feature>
<dbReference type="GO" id="GO:0016020">
    <property type="term" value="C:membrane"/>
    <property type="evidence" value="ECO:0007669"/>
    <property type="project" value="UniProtKB-SubCell"/>
</dbReference>
<gene>
    <name evidence="7" type="ORF">GCM10010918_53590</name>
</gene>
<dbReference type="PIRSF" id="PIRSF006060">
    <property type="entry name" value="AA_transporter"/>
    <property type="match status" value="1"/>
</dbReference>
<keyword evidence="2" id="KW-0813">Transport</keyword>
<reference evidence="7 8" key="1">
    <citation type="journal article" date="2014" name="Int. J. Syst. Evol. Microbiol.">
        <title>Complete genome sequence of Corynebacterium casei LMG S-19264T (=DSM 44701T), isolated from a smear-ripened cheese.</title>
        <authorList>
            <consortium name="US DOE Joint Genome Institute (JGI-PGF)"/>
            <person name="Walter F."/>
            <person name="Albersmeier A."/>
            <person name="Kalinowski J."/>
            <person name="Ruckert C."/>
        </authorList>
    </citation>
    <scope>NUCLEOTIDE SEQUENCE [LARGE SCALE GENOMIC DNA]</scope>
    <source>
        <strain evidence="7 8">CGMCC 1.15286</strain>
    </source>
</reference>
<evidence type="ECO:0000256" key="6">
    <source>
        <dbReference type="SAM" id="Phobius"/>
    </source>
</evidence>
<feature type="transmembrane region" description="Helical" evidence="6">
    <location>
        <begin position="344"/>
        <end position="366"/>
    </location>
</feature>
<evidence type="ECO:0000256" key="3">
    <source>
        <dbReference type="ARBA" id="ARBA00022692"/>
    </source>
</evidence>
<comment type="caution">
    <text evidence="7">The sequence shown here is derived from an EMBL/GenBank/DDBJ whole genome shotgun (WGS) entry which is preliminary data.</text>
</comment>
<dbReference type="Pfam" id="PF13520">
    <property type="entry name" value="AA_permease_2"/>
    <property type="match status" value="1"/>
</dbReference>
<dbReference type="Proteomes" id="UP000600247">
    <property type="component" value="Unassembled WGS sequence"/>
</dbReference>
<evidence type="ECO:0000256" key="4">
    <source>
        <dbReference type="ARBA" id="ARBA00022989"/>
    </source>
</evidence>
<dbReference type="InterPro" id="IPR002293">
    <property type="entry name" value="AA/rel_permease1"/>
</dbReference>
<feature type="transmembrane region" description="Helical" evidence="6">
    <location>
        <begin position="101"/>
        <end position="123"/>
    </location>
</feature>
<dbReference type="Gene3D" id="1.20.1740.10">
    <property type="entry name" value="Amino acid/polyamine transporter I"/>
    <property type="match status" value="1"/>
</dbReference>
<feature type="transmembrane region" description="Helical" evidence="6">
    <location>
        <begin position="6"/>
        <end position="25"/>
    </location>
</feature>
<evidence type="ECO:0000256" key="1">
    <source>
        <dbReference type="ARBA" id="ARBA00004141"/>
    </source>
</evidence>
<dbReference type="PANTHER" id="PTHR45649:SF26">
    <property type="entry name" value="OS04G0435100 PROTEIN"/>
    <property type="match status" value="1"/>
</dbReference>